<dbReference type="Proteomes" id="UP000053780">
    <property type="component" value="Unassembled WGS sequence"/>
</dbReference>
<dbReference type="OrthoDB" id="10264655at2759"/>
<reference evidence="1 2" key="1">
    <citation type="journal article" date="2013" name="BMC Genomics">
        <title>Genome sequencing and comparative genomics of honey bee microsporidia, Nosema apis reveal novel insights into host-parasite interactions.</title>
        <authorList>
            <person name="Chen Yp."/>
            <person name="Pettis J.S."/>
            <person name="Zhao Y."/>
            <person name="Liu X."/>
            <person name="Tallon L.J."/>
            <person name="Sadzewicz L.D."/>
            <person name="Li R."/>
            <person name="Zheng H."/>
            <person name="Huang S."/>
            <person name="Zhang X."/>
            <person name="Hamilton M.C."/>
            <person name="Pernal S.F."/>
            <person name="Melathopoulos A.P."/>
            <person name="Yan X."/>
            <person name="Evans J.D."/>
        </authorList>
    </citation>
    <scope>NUCLEOTIDE SEQUENCE [LARGE SCALE GENOMIC DNA]</scope>
    <source>
        <strain evidence="1 2">BRL 01</strain>
    </source>
</reference>
<dbReference type="Gene3D" id="1.10.472.10">
    <property type="entry name" value="Cyclin-like"/>
    <property type="match status" value="1"/>
</dbReference>
<proteinExistence type="predicted"/>
<organism evidence="1 2">
    <name type="scientific">Vairimorpha apis BRL 01</name>
    <dbReference type="NCBI Taxonomy" id="1037528"/>
    <lineage>
        <taxon>Eukaryota</taxon>
        <taxon>Fungi</taxon>
        <taxon>Fungi incertae sedis</taxon>
        <taxon>Microsporidia</taxon>
        <taxon>Nosematidae</taxon>
        <taxon>Vairimorpha</taxon>
    </lineage>
</organism>
<dbReference type="EMBL" id="KE647181">
    <property type="protein sequence ID" value="EQB61072.1"/>
    <property type="molecule type" value="Genomic_DNA"/>
</dbReference>
<sequence>MKFSDRMNISFLIDICKQIGCPQRIIQYVSFIYYKRCKIDNYFIDVEFLTKKIPHNDNISKEKVDEFELQICIEIDFNFNIQDVYKLIKELNVEKKLLKIIWIFINDSFYLPLRMKYNNEDILMSCLYLAEIINSSNIVEFGKINNDWNSNFQTVDAICKELLDLYEI</sequence>
<evidence type="ECO:0000313" key="1">
    <source>
        <dbReference type="EMBL" id="EQB61072.1"/>
    </source>
</evidence>
<keyword evidence="2" id="KW-1185">Reference proteome</keyword>
<evidence type="ECO:0000313" key="2">
    <source>
        <dbReference type="Proteomes" id="UP000053780"/>
    </source>
</evidence>
<protein>
    <submittedName>
        <fullName evidence="1">Cyclin-like protein</fullName>
    </submittedName>
</protein>
<name>T0L0I9_9MICR</name>
<dbReference type="VEuPathDB" id="MicrosporidiaDB:NAPIS_ORF01361"/>
<gene>
    <name evidence="1" type="ORF">NAPIS_ORF01361</name>
</gene>
<dbReference type="CDD" id="cd20546">
    <property type="entry name" value="CYCLIN_SpCG1C_ScCTK2-like_rpt2"/>
    <property type="match status" value="1"/>
</dbReference>
<dbReference type="InterPro" id="IPR036915">
    <property type="entry name" value="Cyclin-like_sf"/>
</dbReference>
<dbReference type="HOGENOM" id="CLU_1586959_0_0_1"/>
<accession>T0L0I9</accession>
<dbReference type="SUPFAM" id="SSF47954">
    <property type="entry name" value="Cyclin-like"/>
    <property type="match status" value="1"/>
</dbReference>
<dbReference type="AlphaFoldDB" id="T0L0I9"/>